<accession>A0A9N9EVF4</accession>
<evidence type="ECO:0000313" key="2">
    <source>
        <dbReference type="Proteomes" id="UP000789570"/>
    </source>
</evidence>
<dbReference type="Proteomes" id="UP000789570">
    <property type="component" value="Unassembled WGS sequence"/>
</dbReference>
<proteinExistence type="predicted"/>
<keyword evidence="2" id="KW-1185">Reference proteome</keyword>
<name>A0A9N9EVF4_9GLOM</name>
<gene>
    <name evidence="1" type="ORF">FCALED_LOCUS13006</name>
</gene>
<comment type="caution">
    <text evidence="1">The sequence shown here is derived from an EMBL/GenBank/DDBJ whole genome shotgun (WGS) entry which is preliminary data.</text>
</comment>
<reference evidence="1" key="1">
    <citation type="submission" date="2021-06" db="EMBL/GenBank/DDBJ databases">
        <authorList>
            <person name="Kallberg Y."/>
            <person name="Tangrot J."/>
            <person name="Rosling A."/>
        </authorList>
    </citation>
    <scope>NUCLEOTIDE SEQUENCE</scope>
    <source>
        <strain evidence="1">UK204</strain>
    </source>
</reference>
<protein>
    <submittedName>
        <fullName evidence="1">10113_t:CDS:1</fullName>
    </submittedName>
</protein>
<dbReference type="EMBL" id="CAJVPQ010007008">
    <property type="protein sequence ID" value="CAG8691925.1"/>
    <property type="molecule type" value="Genomic_DNA"/>
</dbReference>
<evidence type="ECO:0000313" key="1">
    <source>
        <dbReference type="EMBL" id="CAG8691925.1"/>
    </source>
</evidence>
<feature type="non-terminal residue" evidence="1">
    <location>
        <position position="1"/>
    </location>
</feature>
<sequence length="318" mass="36882">VDKMFELKRGWALKSNQKYGKRGAERRITTVVKSYLESYFLAGNINKTDRMTAKDMVEQLQNLANEGEIQVEDVSEIAKSKKHSAEMTIAEGSSTIRNFNNFQEMAESSNEKLRSYKKVYDGSNNSSLQQHKHSTTQPFADPLINETANNIDSLTLNEARYPTYMDPLHETARYPITSQPSLITYHEIQENRSLSVAVNQSLIQPNSTFVNFNTPKLTNRWTSSETRMLIEETSIQQKWDALLQKFCDIKDKIESTGEEAIQNDWEFFNDMDNFLRKDPKQTDTIAAIMKEQYAHTSEVQQKQHNKQMEIFKMFLIKF</sequence>
<dbReference type="OrthoDB" id="2377626at2759"/>
<organism evidence="1 2">
    <name type="scientific">Funneliformis caledonium</name>
    <dbReference type="NCBI Taxonomy" id="1117310"/>
    <lineage>
        <taxon>Eukaryota</taxon>
        <taxon>Fungi</taxon>
        <taxon>Fungi incertae sedis</taxon>
        <taxon>Mucoromycota</taxon>
        <taxon>Glomeromycotina</taxon>
        <taxon>Glomeromycetes</taxon>
        <taxon>Glomerales</taxon>
        <taxon>Glomeraceae</taxon>
        <taxon>Funneliformis</taxon>
    </lineage>
</organism>
<dbReference type="AlphaFoldDB" id="A0A9N9EVF4"/>